<name>A0A261RFP5_9BORD</name>
<keyword evidence="3" id="KW-1185">Reference proteome</keyword>
<protein>
    <submittedName>
        <fullName evidence="2">Antitoxin</fullName>
    </submittedName>
</protein>
<dbReference type="RefSeq" id="WP_094846154.1">
    <property type="nucleotide sequence ID" value="NZ_NEVJ01000002.1"/>
</dbReference>
<accession>A0A261RFP5</accession>
<proteinExistence type="predicted"/>
<dbReference type="AlphaFoldDB" id="A0A261RFP5"/>
<evidence type="ECO:0000313" key="2">
    <source>
        <dbReference type="EMBL" id="OZI23143.1"/>
    </source>
</evidence>
<dbReference type="CDD" id="cd11586">
    <property type="entry name" value="VbhA_like"/>
    <property type="match status" value="1"/>
</dbReference>
<gene>
    <name evidence="2" type="ORF">CAL26_06595</name>
</gene>
<organism evidence="2 3">
    <name type="scientific">Bordetella genomosp. 9</name>
    <dbReference type="NCBI Taxonomy" id="1416803"/>
    <lineage>
        <taxon>Bacteria</taxon>
        <taxon>Pseudomonadati</taxon>
        <taxon>Pseudomonadota</taxon>
        <taxon>Betaproteobacteria</taxon>
        <taxon>Burkholderiales</taxon>
        <taxon>Alcaligenaceae</taxon>
        <taxon>Bordetella</taxon>
    </lineage>
</organism>
<reference evidence="2" key="1">
    <citation type="submission" date="2017-05" db="EMBL/GenBank/DDBJ databases">
        <title>Complete and WGS of Bordetella genogroups.</title>
        <authorList>
            <person name="Spilker T."/>
            <person name="Lipuma J."/>
        </authorList>
    </citation>
    <scope>NUCLEOTIDE SEQUENCE</scope>
    <source>
        <strain evidence="2">AU21707</strain>
    </source>
</reference>
<sequence length="64" mass="7162">MLTAKQIAQRQHDARNALASQRLEGLEPDTEVLEAMQRYITGEIELSDVLKDFVGRVARGEVHG</sequence>
<dbReference type="InterPro" id="IPR041535">
    <property type="entry name" value="VbhA"/>
</dbReference>
<comment type="caution">
    <text evidence="2">The sequence shown here is derived from an EMBL/GenBank/DDBJ whole genome shotgun (WGS) entry which is preliminary data.</text>
</comment>
<feature type="domain" description="Antitoxin VbhA" evidence="1">
    <location>
        <begin position="10"/>
        <end position="51"/>
    </location>
</feature>
<dbReference type="EMBL" id="NEVJ01000002">
    <property type="protein sequence ID" value="OZI23143.1"/>
    <property type="molecule type" value="Genomic_DNA"/>
</dbReference>
<dbReference type="OrthoDB" id="8664388at2"/>
<dbReference type="InterPro" id="IPR033788">
    <property type="entry name" value="VbhA-like"/>
</dbReference>
<dbReference type="Pfam" id="PF18495">
    <property type="entry name" value="VbhA"/>
    <property type="match status" value="1"/>
</dbReference>
<dbReference type="Proteomes" id="UP000216857">
    <property type="component" value="Unassembled WGS sequence"/>
</dbReference>
<evidence type="ECO:0000259" key="1">
    <source>
        <dbReference type="Pfam" id="PF18495"/>
    </source>
</evidence>
<dbReference type="InterPro" id="IPR043038">
    <property type="entry name" value="VbhA_sf"/>
</dbReference>
<dbReference type="Gene3D" id="1.10.8.1050">
    <property type="entry name" value="Antitoxin VbhA-like"/>
    <property type="match status" value="1"/>
</dbReference>
<evidence type="ECO:0000313" key="3">
    <source>
        <dbReference type="Proteomes" id="UP000216857"/>
    </source>
</evidence>